<dbReference type="Proteomes" id="UP001501410">
    <property type="component" value="Unassembled WGS sequence"/>
</dbReference>
<dbReference type="InterPro" id="IPR012349">
    <property type="entry name" value="Split_barrel_FMN-bd"/>
</dbReference>
<dbReference type="EC" id="1.4.3.5" evidence="5"/>
<feature type="binding site" evidence="5">
    <location>
        <begin position="61"/>
        <end position="66"/>
    </location>
    <ligand>
        <name>FMN</name>
        <dbReference type="ChEBI" id="CHEBI:58210"/>
    </ligand>
</feature>
<dbReference type="NCBIfam" id="NF004231">
    <property type="entry name" value="PRK05679.1"/>
    <property type="match status" value="1"/>
</dbReference>
<keyword evidence="4 5" id="KW-0560">Oxidoreductase</keyword>
<comment type="pathway">
    <text evidence="5">Cofactor metabolism; pyridoxal 5'-phosphate salvage; pyridoxal 5'-phosphate from pyridoxine 5'-phosphate: step 1/1.</text>
</comment>
<comment type="subunit">
    <text evidence="5">Homodimer.</text>
</comment>
<dbReference type="SUPFAM" id="SSF50475">
    <property type="entry name" value="FMN-binding split barrel"/>
    <property type="match status" value="1"/>
</dbReference>
<feature type="binding site" evidence="5">
    <location>
        <position position="131"/>
    </location>
    <ligand>
        <name>substrate</name>
    </ligand>
</feature>
<feature type="binding site" evidence="5">
    <location>
        <position position="105"/>
    </location>
    <ligand>
        <name>FMN</name>
        <dbReference type="ChEBI" id="CHEBI:58210"/>
    </ligand>
</feature>
<dbReference type="InterPro" id="IPR019576">
    <property type="entry name" value="Pyridoxamine_oxidase_dimer_C"/>
</dbReference>
<feature type="binding site" evidence="5">
    <location>
        <begin position="76"/>
        <end position="77"/>
    </location>
    <ligand>
        <name>FMN</name>
        <dbReference type="ChEBI" id="CHEBI:58210"/>
    </ligand>
</feature>
<dbReference type="RefSeq" id="WP_344828364.1">
    <property type="nucleotide sequence ID" value="NZ_BAABEZ010000024.1"/>
</dbReference>
<organism evidence="8 9">
    <name type="scientific">Rurimicrobium arvi</name>
    <dbReference type="NCBI Taxonomy" id="2049916"/>
    <lineage>
        <taxon>Bacteria</taxon>
        <taxon>Pseudomonadati</taxon>
        <taxon>Bacteroidota</taxon>
        <taxon>Chitinophagia</taxon>
        <taxon>Chitinophagales</taxon>
        <taxon>Chitinophagaceae</taxon>
        <taxon>Rurimicrobium</taxon>
    </lineage>
</organism>
<feature type="binding site" evidence="5">
    <location>
        <position position="83"/>
    </location>
    <ligand>
        <name>FMN</name>
        <dbReference type="ChEBI" id="CHEBI:58210"/>
    </ligand>
</feature>
<feature type="domain" description="Pyridoxine 5'-phosphate oxidase dimerisation C-terminal" evidence="7">
    <location>
        <begin position="172"/>
        <end position="213"/>
    </location>
</feature>
<keyword evidence="5" id="KW-0664">Pyridoxine biosynthesis</keyword>
<dbReference type="PANTHER" id="PTHR10851:SF0">
    <property type="entry name" value="PYRIDOXINE-5'-PHOSPHATE OXIDASE"/>
    <property type="match status" value="1"/>
</dbReference>
<dbReference type="Gene3D" id="2.30.110.10">
    <property type="entry name" value="Electron Transport, Fmn-binding Protein, Chain A"/>
    <property type="match status" value="1"/>
</dbReference>
<dbReference type="NCBIfam" id="TIGR00558">
    <property type="entry name" value="pdxH"/>
    <property type="match status" value="1"/>
</dbReference>
<gene>
    <name evidence="5 8" type="primary">pdxH</name>
    <name evidence="8" type="ORF">GCM10023092_27440</name>
</gene>
<sequence>MSSIADIRTDYQLATLDEQAVGDDPLVFFSRWFSEALAAQVIEVNAMTLATVDARQRPHARIVLLKGVEQGGFVFFTNYNSDKGKEIADHAHAALVFFWPELQRQVRVEGRVQKVSSDASDAYFRSRPAASRIGAWASPQSAEIHGREVIEQNEQQYSERFADGDIPRPEHWGGYAVIPDRIEFWQGRASRLHDRICFEPDNAGSWRKFRLAP</sequence>
<evidence type="ECO:0000256" key="5">
    <source>
        <dbReference type="HAMAP-Rule" id="MF_01629"/>
    </source>
</evidence>
<feature type="binding site" evidence="5">
    <location>
        <position position="123"/>
    </location>
    <ligand>
        <name>substrate</name>
    </ligand>
</feature>
<dbReference type="PANTHER" id="PTHR10851">
    <property type="entry name" value="PYRIDOXINE-5-PHOSPHATE OXIDASE"/>
    <property type="match status" value="1"/>
</dbReference>
<dbReference type="PROSITE" id="PS01064">
    <property type="entry name" value="PYRIDOX_OXIDASE"/>
    <property type="match status" value="1"/>
</dbReference>
<dbReference type="InterPro" id="IPR011576">
    <property type="entry name" value="Pyridox_Oxase_N"/>
</dbReference>
<feature type="binding site" evidence="5">
    <location>
        <position position="185"/>
    </location>
    <ligand>
        <name>FMN</name>
        <dbReference type="ChEBI" id="CHEBI:58210"/>
    </ligand>
</feature>
<dbReference type="Pfam" id="PF01243">
    <property type="entry name" value="PNPOx_N"/>
    <property type="match status" value="1"/>
</dbReference>
<evidence type="ECO:0000256" key="1">
    <source>
        <dbReference type="ARBA" id="ARBA00007301"/>
    </source>
</evidence>
<feature type="binding site" evidence="5">
    <location>
        <position position="195"/>
    </location>
    <ligand>
        <name>FMN</name>
        <dbReference type="ChEBI" id="CHEBI:58210"/>
    </ligand>
</feature>
<feature type="binding site" evidence="5">
    <location>
        <position position="66"/>
    </location>
    <ligand>
        <name>substrate</name>
    </ligand>
</feature>
<comment type="caution">
    <text evidence="8">The sequence shown here is derived from an EMBL/GenBank/DDBJ whole genome shotgun (WGS) entry which is preliminary data.</text>
</comment>
<feature type="binding site" evidence="5">
    <location>
        <begin position="140"/>
        <end position="141"/>
    </location>
    <ligand>
        <name>FMN</name>
        <dbReference type="ChEBI" id="CHEBI:58210"/>
    </ligand>
</feature>
<keyword evidence="2 5" id="KW-0285">Flavoprotein</keyword>
<comment type="pathway">
    <text evidence="5">Cofactor metabolism; pyridoxal 5'-phosphate salvage; pyridoxal 5'-phosphate from pyridoxamine 5'-phosphate: step 1/1.</text>
</comment>
<comment type="function">
    <text evidence="5">Catalyzes the oxidation of either pyridoxine 5'-phosphate (PNP) or pyridoxamine 5'-phosphate (PMP) into pyridoxal 5'-phosphate (PLP).</text>
</comment>
<dbReference type="HAMAP" id="MF_01629">
    <property type="entry name" value="PdxH"/>
    <property type="match status" value="1"/>
</dbReference>
<dbReference type="InterPro" id="IPR000659">
    <property type="entry name" value="Pyridox_Oxase"/>
</dbReference>
<evidence type="ECO:0000313" key="9">
    <source>
        <dbReference type="Proteomes" id="UP001501410"/>
    </source>
</evidence>
<keyword evidence="3 5" id="KW-0288">FMN</keyword>
<comment type="catalytic activity">
    <reaction evidence="5">
        <text>pyridoxamine 5'-phosphate + O2 + H2O = pyridoxal 5'-phosphate + H2O2 + NH4(+)</text>
        <dbReference type="Rhea" id="RHEA:15817"/>
        <dbReference type="ChEBI" id="CHEBI:15377"/>
        <dbReference type="ChEBI" id="CHEBI:15379"/>
        <dbReference type="ChEBI" id="CHEBI:16240"/>
        <dbReference type="ChEBI" id="CHEBI:28938"/>
        <dbReference type="ChEBI" id="CHEBI:58451"/>
        <dbReference type="ChEBI" id="CHEBI:597326"/>
        <dbReference type="EC" id="1.4.3.5"/>
    </reaction>
</comment>
<evidence type="ECO:0000256" key="4">
    <source>
        <dbReference type="ARBA" id="ARBA00023002"/>
    </source>
</evidence>
<comment type="similarity">
    <text evidence="1 5">Belongs to the pyridoxamine 5'-phosphate oxidase family.</text>
</comment>
<evidence type="ECO:0000259" key="6">
    <source>
        <dbReference type="Pfam" id="PF01243"/>
    </source>
</evidence>
<keyword evidence="9" id="KW-1185">Reference proteome</keyword>
<evidence type="ECO:0000256" key="3">
    <source>
        <dbReference type="ARBA" id="ARBA00022643"/>
    </source>
</evidence>
<protein>
    <recommendedName>
        <fullName evidence="5">Pyridoxine/pyridoxamine 5'-phosphate oxidase</fullName>
        <ecNumber evidence="5">1.4.3.5</ecNumber>
    </recommendedName>
    <alternativeName>
        <fullName evidence="5">PNP/PMP oxidase</fullName>
        <shortName evidence="5">PNPOx</shortName>
    </alternativeName>
    <alternativeName>
        <fullName evidence="5">Pyridoxal 5'-phosphate synthase</fullName>
    </alternativeName>
</protein>
<comment type="catalytic activity">
    <reaction evidence="5">
        <text>pyridoxine 5'-phosphate + O2 = pyridoxal 5'-phosphate + H2O2</text>
        <dbReference type="Rhea" id="RHEA:15149"/>
        <dbReference type="ChEBI" id="CHEBI:15379"/>
        <dbReference type="ChEBI" id="CHEBI:16240"/>
        <dbReference type="ChEBI" id="CHEBI:58589"/>
        <dbReference type="ChEBI" id="CHEBI:597326"/>
        <dbReference type="EC" id="1.4.3.5"/>
    </reaction>
</comment>
<evidence type="ECO:0000313" key="8">
    <source>
        <dbReference type="EMBL" id="GAA4458707.1"/>
    </source>
</evidence>
<comment type="cofactor">
    <cofactor evidence="5">
        <name>FMN</name>
        <dbReference type="ChEBI" id="CHEBI:58210"/>
    </cofactor>
    <text evidence="5">Binds 1 FMN per subunit.</text>
</comment>
<comment type="caution">
    <text evidence="5">Lacks conserved residue(s) required for the propagation of feature annotation.</text>
</comment>
<reference evidence="9" key="1">
    <citation type="journal article" date="2019" name="Int. J. Syst. Evol. Microbiol.">
        <title>The Global Catalogue of Microorganisms (GCM) 10K type strain sequencing project: providing services to taxonomists for standard genome sequencing and annotation.</title>
        <authorList>
            <consortium name="The Broad Institute Genomics Platform"/>
            <consortium name="The Broad Institute Genome Sequencing Center for Infectious Disease"/>
            <person name="Wu L."/>
            <person name="Ma J."/>
        </authorList>
    </citation>
    <scope>NUCLEOTIDE SEQUENCE [LARGE SCALE GENOMIC DNA]</scope>
    <source>
        <strain evidence="9">JCM 31921</strain>
    </source>
</reference>
<feature type="binding site" evidence="5">
    <location>
        <begin position="191"/>
        <end position="193"/>
    </location>
    <ligand>
        <name>substrate</name>
    </ligand>
</feature>
<name>A0ABP8N296_9BACT</name>
<dbReference type="Pfam" id="PF10590">
    <property type="entry name" value="PNP_phzG_C"/>
    <property type="match status" value="1"/>
</dbReference>
<feature type="binding site" evidence="5">
    <location>
        <position position="127"/>
    </location>
    <ligand>
        <name>substrate</name>
    </ligand>
</feature>
<feature type="domain" description="Pyridoxamine 5'-phosphate oxidase N-terminal" evidence="6">
    <location>
        <begin position="34"/>
        <end position="153"/>
    </location>
</feature>
<evidence type="ECO:0000256" key="2">
    <source>
        <dbReference type="ARBA" id="ARBA00022630"/>
    </source>
</evidence>
<evidence type="ECO:0000259" key="7">
    <source>
        <dbReference type="Pfam" id="PF10590"/>
    </source>
</evidence>
<dbReference type="InterPro" id="IPR019740">
    <property type="entry name" value="Pyridox_Oxase_CS"/>
</dbReference>
<dbReference type="PIRSF" id="PIRSF000190">
    <property type="entry name" value="Pyd_amn-ph_oxd"/>
    <property type="match status" value="1"/>
</dbReference>
<accession>A0ABP8N296</accession>
<dbReference type="EMBL" id="BAABEZ010000024">
    <property type="protein sequence ID" value="GAA4458707.1"/>
    <property type="molecule type" value="Genomic_DNA"/>
</dbReference>
<proteinExistence type="inferred from homology"/>